<dbReference type="PANTHER" id="PTHR30329:SF21">
    <property type="entry name" value="LIPOPROTEIN YIAD-RELATED"/>
    <property type="match status" value="1"/>
</dbReference>
<dbReference type="InterPro" id="IPR036737">
    <property type="entry name" value="OmpA-like_sf"/>
</dbReference>
<reference evidence="4 5" key="1">
    <citation type="submission" date="2020-08" db="EMBL/GenBank/DDBJ databases">
        <title>Genomic Encyclopedia of Type Strains, Phase III (KMG-III): the genomes of soil and plant-associated and newly described type strains.</title>
        <authorList>
            <person name="Whitman W."/>
        </authorList>
    </citation>
    <scope>NUCLEOTIDE SEQUENCE [LARGE SCALE GENOMIC DNA]</scope>
    <source>
        <strain evidence="4 5">CECT 8577</strain>
    </source>
</reference>
<dbReference type="Proteomes" id="UP000550714">
    <property type="component" value="Unassembled WGS sequence"/>
</dbReference>
<evidence type="ECO:0000256" key="1">
    <source>
        <dbReference type="PROSITE-ProRule" id="PRU00473"/>
    </source>
</evidence>
<keyword evidence="5" id="KW-1185">Reference proteome</keyword>
<name>A0A839RXT8_9PSEU</name>
<keyword evidence="1" id="KW-0472">Membrane</keyword>
<dbReference type="InterPro" id="IPR050330">
    <property type="entry name" value="Bact_OuterMem_StrucFunc"/>
</dbReference>
<dbReference type="EMBL" id="JACHWU010000001">
    <property type="protein sequence ID" value="MBB3050266.1"/>
    <property type="molecule type" value="Genomic_DNA"/>
</dbReference>
<dbReference type="GO" id="GO:0016020">
    <property type="term" value="C:membrane"/>
    <property type="evidence" value="ECO:0007669"/>
    <property type="project" value="UniProtKB-UniRule"/>
</dbReference>
<evidence type="ECO:0000313" key="5">
    <source>
        <dbReference type="Proteomes" id="UP000550714"/>
    </source>
</evidence>
<proteinExistence type="predicted"/>
<feature type="signal peptide" evidence="2">
    <location>
        <begin position="1"/>
        <end position="30"/>
    </location>
</feature>
<comment type="caution">
    <text evidence="4">The sequence shown here is derived from an EMBL/GenBank/DDBJ whole genome shotgun (WGS) entry which is preliminary data.</text>
</comment>
<dbReference type="SUPFAM" id="SSF103088">
    <property type="entry name" value="OmpA-like"/>
    <property type="match status" value="1"/>
</dbReference>
<dbReference type="Gene3D" id="3.30.1330.60">
    <property type="entry name" value="OmpA-like domain"/>
    <property type="match status" value="1"/>
</dbReference>
<dbReference type="PROSITE" id="PS51123">
    <property type="entry name" value="OMPA_2"/>
    <property type="match status" value="1"/>
</dbReference>
<evidence type="ECO:0000259" key="3">
    <source>
        <dbReference type="PROSITE" id="PS51123"/>
    </source>
</evidence>
<evidence type="ECO:0000313" key="4">
    <source>
        <dbReference type="EMBL" id="MBB3050266.1"/>
    </source>
</evidence>
<gene>
    <name evidence="4" type="ORF">FHS23_001261</name>
</gene>
<dbReference type="AlphaFoldDB" id="A0A839RXT8"/>
<feature type="chain" id="PRO_5032970951" evidence="2">
    <location>
        <begin position="31"/>
        <end position="221"/>
    </location>
</feature>
<dbReference type="RefSeq" id="WP_183649185.1">
    <property type="nucleotide sequence ID" value="NZ_JACHWU010000001.1"/>
</dbReference>
<keyword evidence="2" id="KW-0732">Signal</keyword>
<organism evidence="4 5">
    <name type="scientific">Prauserella isguenensis</name>
    <dbReference type="NCBI Taxonomy" id="1470180"/>
    <lineage>
        <taxon>Bacteria</taxon>
        <taxon>Bacillati</taxon>
        <taxon>Actinomycetota</taxon>
        <taxon>Actinomycetes</taxon>
        <taxon>Pseudonocardiales</taxon>
        <taxon>Pseudonocardiaceae</taxon>
        <taxon>Prauserella</taxon>
    </lineage>
</organism>
<protein>
    <submittedName>
        <fullName evidence="4">Outer membrane protein OmpA-like peptidoglycan-associated protein</fullName>
    </submittedName>
</protein>
<evidence type="ECO:0000256" key="2">
    <source>
        <dbReference type="SAM" id="SignalP"/>
    </source>
</evidence>
<dbReference type="Pfam" id="PF00691">
    <property type="entry name" value="OmpA"/>
    <property type="match status" value="1"/>
</dbReference>
<dbReference type="InterPro" id="IPR006665">
    <property type="entry name" value="OmpA-like"/>
</dbReference>
<dbReference type="CDD" id="cd07185">
    <property type="entry name" value="OmpA_C-like"/>
    <property type="match status" value="1"/>
</dbReference>
<dbReference type="PANTHER" id="PTHR30329">
    <property type="entry name" value="STATOR ELEMENT OF FLAGELLAR MOTOR COMPLEX"/>
    <property type="match status" value="1"/>
</dbReference>
<sequence>MAGKNGRFWLIPLAFAVSGLLAFGATWATADRIEHDLQGEAQTALRDAGVAAPDVTIDGRDVTVADVPKGHGDRVRGVVGDVEGVRAVDVQETKADPAAVRTQQAIDGALRRSPIRFAPYGDELTGAGRRAVTHVADILRSAPTTLRFEVAGHVAKVPNLDGDEARALSRERADAVATQLADAGISRDRLTTVGHGDTRPVADGYDAKSDRVNRRVEIHVR</sequence>
<feature type="domain" description="OmpA-like" evidence="3">
    <location>
        <begin position="104"/>
        <end position="221"/>
    </location>
</feature>
<accession>A0A839RXT8</accession>